<keyword evidence="1" id="KW-0732">Signal</keyword>
<comment type="caution">
    <text evidence="2">The sequence shown here is derived from an EMBL/GenBank/DDBJ whole genome shotgun (WGS) entry which is preliminary data.</text>
</comment>
<dbReference type="NCBIfam" id="TIGR03780">
    <property type="entry name" value="Bac_Flav_CT_N"/>
    <property type="match status" value="1"/>
</dbReference>
<sequence length="314" mass="35896">MYQNNNCITQIFRQMKNLFKTFWAVALTIGFAVQSFAQDSVNIKTPLALGKIEPYKMEVTYDKTSHLIFPTAIRYVDLGSEYLIAGKAEDAENVLRVKAAVRSFETETNFSVITNDGRYYSFDVYYSSYPDALSYDLLTMQKAVDKANGNDVLFEELGNNSPSLAGLLLETIYKKDKRIVKHIGAKSFGIQFILKGIYIHNGKYYFHTELRNKSNVPFDIDFINFKVVDKKVAKRTVVQERALTPLRTYKPLEDGINGKSTEQNVFLLDKFTIADDKVLLIEIFEKNGGRHQTLQVENSDLINARVISDMHLKF</sequence>
<evidence type="ECO:0000313" key="3">
    <source>
        <dbReference type="Proteomes" id="UP000002969"/>
    </source>
</evidence>
<evidence type="ECO:0000256" key="1">
    <source>
        <dbReference type="SAM" id="SignalP"/>
    </source>
</evidence>
<protein>
    <submittedName>
        <fullName evidence="2">Conjugative transposon TraN protein</fullName>
    </submittedName>
</protein>
<organism evidence="2 3">
    <name type="scientific">Chryseobacterium gleum ATCC 35910</name>
    <dbReference type="NCBI Taxonomy" id="525257"/>
    <lineage>
        <taxon>Bacteria</taxon>
        <taxon>Pseudomonadati</taxon>
        <taxon>Bacteroidota</taxon>
        <taxon>Flavobacteriia</taxon>
        <taxon>Flavobacteriales</taxon>
        <taxon>Weeksellaceae</taxon>
        <taxon>Chryseobacterium group</taxon>
        <taxon>Chryseobacterium</taxon>
    </lineage>
</organism>
<dbReference type="InterPro" id="IPR022298">
    <property type="entry name" value="Conjug_transposon_TraN"/>
</dbReference>
<feature type="signal peptide" evidence="1">
    <location>
        <begin position="1"/>
        <end position="37"/>
    </location>
</feature>
<dbReference type="EMBL" id="ACKQ02000007">
    <property type="protein sequence ID" value="EFK34697.1"/>
    <property type="molecule type" value="Genomic_DNA"/>
</dbReference>
<feature type="chain" id="PRO_5045866407" evidence="1">
    <location>
        <begin position="38"/>
        <end position="314"/>
    </location>
</feature>
<name>A0ABN0ANT0_CHRGE</name>
<accession>A0ABN0ANT0</accession>
<keyword evidence="3" id="KW-1185">Reference proteome</keyword>
<dbReference type="Proteomes" id="UP000002969">
    <property type="component" value="Unassembled WGS sequence"/>
</dbReference>
<gene>
    <name evidence="2" type="primary">traN</name>
    <name evidence="2" type="ORF">HMPREF0204_13766</name>
</gene>
<dbReference type="Pfam" id="PF13595">
    <property type="entry name" value="DUF4138"/>
    <property type="match status" value="1"/>
</dbReference>
<evidence type="ECO:0000313" key="2">
    <source>
        <dbReference type="EMBL" id="EFK34697.1"/>
    </source>
</evidence>
<proteinExistence type="predicted"/>
<reference evidence="2" key="1">
    <citation type="submission" date="2010-06" db="EMBL/GenBank/DDBJ databases">
        <authorList>
            <person name="Muzny D."/>
            <person name="Qin X."/>
            <person name="Buhay C."/>
            <person name="Dugan-Rocha S."/>
            <person name="Ding Y."/>
            <person name="Chen G."/>
            <person name="Hawes A."/>
            <person name="Holder M."/>
            <person name="Jhangiani S."/>
            <person name="Johnson A."/>
            <person name="Khan Z."/>
            <person name="Li Z."/>
            <person name="Liu W."/>
            <person name="Liu X."/>
            <person name="Perez L."/>
            <person name="Shen H."/>
            <person name="Wang Q."/>
            <person name="Watt J."/>
            <person name="Xi L."/>
            <person name="Xin Y."/>
            <person name="Zhou J."/>
            <person name="Deng J."/>
            <person name="Jiang H."/>
            <person name="Liu Y."/>
            <person name="Qu J."/>
            <person name="Song X.-Z."/>
            <person name="Zhang L."/>
            <person name="Villasana D."/>
            <person name="Johnson A."/>
            <person name="Liu J."/>
            <person name="Liyanage D."/>
            <person name="Lorensuhewa L."/>
            <person name="Robinson T."/>
            <person name="Song A."/>
            <person name="Song B.-B."/>
            <person name="Dinh H."/>
            <person name="Thornton R."/>
            <person name="Coyle M."/>
            <person name="Francisco L."/>
            <person name="Jackson L."/>
            <person name="Javaid M."/>
            <person name="Korchina V."/>
            <person name="Kovar C."/>
            <person name="Mata R."/>
            <person name="Mathew T."/>
            <person name="Ngo R."/>
            <person name="Nguyen L."/>
            <person name="Nguyen N."/>
            <person name="Okwuonu G."/>
            <person name="Ongeri F."/>
            <person name="Pham C."/>
            <person name="Simmons D."/>
            <person name="Wilczek-Boney K."/>
            <person name="Hale W."/>
            <person name="Jakkamsetti A."/>
            <person name="Pham P."/>
            <person name="Ruth R."/>
            <person name="San Lucas F."/>
            <person name="Warren J."/>
            <person name="Zhang J."/>
            <person name="Zhao Z."/>
            <person name="Zhou C."/>
            <person name="Zhu D."/>
            <person name="Lee S."/>
            <person name="Bess C."/>
            <person name="Blankenburg K."/>
            <person name="Forbes L."/>
            <person name="Fu Q."/>
            <person name="Gubbala S."/>
            <person name="Hirani K."/>
            <person name="Jayaseelan J.C."/>
            <person name="Lara F."/>
            <person name="Munidasa M."/>
            <person name="Palculict T."/>
            <person name="Patil S."/>
            <person name="Pu L.-L."/>
            <person name="Saada N."/>
            <person name="Tang L."/>
            <person name="Weissenberger G."/>
            <person name="Zhu Y."/>
            <person name="Hemphill L."/>
            <person name="Shang Y."/>
            <person name="Youmans B."/>
            <person name="Ayvaz T."/>
            <person name="Ross M."/>
            <person name="Santibanez J."/>
            <person name="Aqrawi P."/>
            <person name="Gross S."/>
            <person name="Joshi V."/>
            <person name="Fowler G."/>
            <person name="Nazareth L."/>
            <person name="Reid J."/>
            <person name="Worley K."/>
            <person name="Petrosino J."/>
            <person name="Highlander S."/>
            <person name="Gibbs R."/>
        </authorList>
    </citation>
    <scope>NUCLEOTIDE SEQUENCE [LARGE SCALE GENOMIC DNA]</scope>
    <source>
        <strain evidence="2">ATCC 35910</strain>
    </source>
</reference>